<evidence type="ECO:0000256" key="2">
    <source>
        <dbReference type="ARBA" id="ARBA00023002"/>
    </source>
</evidence>
<comment type="caution">
    <text evidence="3">The sequence shown here is derived from an EMBL/GenBank/DDBJ whole genome shotgun (WGS) entry which is preliminary data.</text>
</comment>
<dbReference type="FunFam" id="3.40.50.720:FF:000084">
    <property type="entry name" value="Short-chain dehydrogenase reductase"/>
    <property type="match status" value="1"/>
</dbReference>
<gene>
    <name evidence="3" type="ORF">DN412_32270</name>
</gene>
<dbReference type="PANTHER" id="PTHR43180:SF66">
    <property type="entry name" value="SHORT-CHAIN DEHYDROGENASE_REDUCTASE FAMILY PROTEIN"/>
    <property type="match status" value="1"/>
</dbReference>
<sequence length="268" mass="28097">MKYADKISRDLRVGRLHDKVVLLTGIGSGMGRVTARLFASEGAIVVGCDINPETTAETARLVESDGHSIDAVAPVDLSSRDAVSRWVDAAVAKHGRIDVLYNNASMPRFAPFAAQSDEDYVFTIQNELDLVWRACQVAWPHLVKSRGAIVNIGSGAGIQGARALPQAAHAAAKGAVLALTRQLAAEGIAVGVRVNSVSPGVMNTPPVQAMFREMGDKAPVAEIVERTISGQPGDPVAVAYAGLYLASDEAQWVTGTNILVDGGASAIM</sequence>
<protein>
    <submittedName>
        <fullName evidence="3">SDR family NAD(P)-dependent oxidoreductase</fullName>
    </submittedName>
</protein>
<dbReference type="Pfam" id="PF13561">
    <property type="entry name" value="adh_short_C2"/>
    <property type="match status" value="1"/>
</dbReference>
<dbReference type="PRINTS" id="PR00081">
    <property type="entry name" value="GDHRDH"/>
</dbReference>
<dbReference type="EMBL" id="QKWJ01000067">
    <property type="protein sequence ID" value="RDK06263.1"/>
    <property type="molecule type" value="Genomic_DNA"/>
</dbReference>
<proteinExistence type="inferred from homology"/>
<dbReference type="PANTHER" id="PTHR43180">
    <property type="entry name" value="3-OXOACYL-(ACYL-CARRIER-PROTEIN) REDUCTASE (AFU_ORTHOLOGUE AFUA_6G11210)"/>
    <property type="match status" value="1"/>
</dbReference>
<dbReference type="InterPro" id="IPR036291">
    <property type="entry name" value="NAD(P)-bd_dom_sf"/>
</dbReference>
<dbReference type="CDD" id="cd05233">
    <property type="entry name" value="SDR_c"/>
    <property type="match status" value="1"/>
</dbReference>
<organism evidence="3 4">
    <name type="scientific">Cupriavidus lacunae</name>
    <dbReference type="NCBI Taxonomy" id="2666307"/>
    <lineage>
        <taxon>Bacteria</taxon>
        <taxon>Pseudomonadati</taxon>
        <taxon>Pseudomonadota</taxon>
        <taxon>Betaproteobacteria</taxon>
        <taxon>Burkholderiales</taxon>
        <taxon>Burkholderiaceae</taxon>
        <taxon>Cupriavidus</taxon>
    </lineage>
</organism>
<reference evidence="4" key="1">
    <citation type="submission" date="2018-06" db="EMBL/GenBank/DDBJ databases">
        <authorList>
            <person name="Feng T."/>
            <person name="Jeon C.O."/>
        </authorList>
    </citation>
    <scope>NUCLEOTIDE SEQUENCE [LARGE SCALE GENOMIC DNA]</scope>
    <source>
        <strain evidence="4">S23</strain>
    </source>
</reference>
<dbReference type="RefSeq" id="WP_115215295.1">
    <property type="nucleotide sequence ID" value="NZ_QKWJ01000067.1"/>
</dbReference>
<accession>A0A370NL01</accession>
<dbReference type="InterPro" id="IPR002347">
    <property type="entry name" value="SDR_fam"/>
</dbReference>
<dbReference type="PRINTS" id="PR00080">
    <property type="entry name" value="SDRFAMILY"/>
</dbReference>
<keyword evidence="4" id="KW-1185">Reference proteome</keyword>
<dbReference type="SUPFAM" id="SSF51735">
    <property type="entry name" value="NAD(P)-binding Rossmann-fold domains"/>
    <property type="match status" value="1"/>
</dbReference>
<comment type="similarity">
    <text evidence="1">Belongs to the short-chain dehydrogenases/reductases (SDR) family.</text>
</comment>
<name>A0A370NL01_9BURK</name>
<dbReference type="AlphaFoldDB" id="A0A370NL01"/>
<dbReference type="Proteomes" id="UP000255165">
    <property type="component" value="Unassembled WGS sequence"/>
</dbReference>
<dbReference type="Gene3D" id="3.40.50.720">
    <property type="entry name" value="NAD(P)-binding Rossmann-like Domain"/>
    <property type="match status" value="1"/>
</dbReference>
<dbReference type="GO" id="GO:0016491">
    <property type="term" value="F:oxidoreductase activity"/>
    <property type="evidence" value="ECO:0007669"/>
    <property type="project" value="UniProtKB-KW"/>
</dbReference>
<evidence type="ECO:0000313" key="3">
    <source>
        <dbReference type="EMBL" id="RDK06263.1"/>
    </source>
</evidence>
<evidence type="ECO:0000313" key="4">
    <source>
        <dbReference type="Proteomes" id="UP000255165"/>
    </source>
</evidence>
<keyword evidence="2" id="KW-0560">Oxidoreductase</keyword>
<evidence type="ECO:0000256" key="1">
    <source>
        <dbReference type="ARBA" id="ARBA00006484"/>
    </source>
</evidence>